<comment type="similarity">
    <text evidence="2">Belongs to the methyl-accepting chemotaxis (MCP) protein family.</text>
</comment>
<dbReference type="GO" id="GO:0006935">
    <property type="term" value="P:chemotaxis"/>
    <property type="evidence" value="ECO:0007669"/>
    <property type="project" value="UniProtKB-KW"/>
</dbReference>
<organism evidence="5 6">
    <name type="scientific">Bordetella genomosp. 13</name>
    <dbReference type="NCBI Taxonomy" id="463040"/>
    <lineage>
        <taxon>Bacteria</taxon>
        <taxon>Pseudomonadati</taxon>
        <taxon>Pseudomonadota</taxon>
        <taxon>Betaproteobacteria</taxon>
        <taxon>Burkholderiales</taxon>
        <taxon>Alcaligenaceae</taxon>
        <taxon>Bordetella</taxon>
    </lineage>
</organism>
<evidence type="ECO:0000256" key="2">
    <source>
        <dbReference type="ARBA" id="ARBA00029447"/>
    </source>
</evidence>
<dbReference type="GO" id="GO:0007165">
    <property type="term" value="P:signal transduction"/>
    <property type="evidence" value="ECO:0007669"/>
    <property type="project" value="UniProtKB-KW"/>
</dbReference>
<dbReference type="PROSITE" id="PS50111">
    <property type="entry name" value="CHEMOTAXIS_TRANSDUC_2"/>
    <property type="match status" value="1"/>
</dbReference>
<feature type="domain" description="Methyl-accepting transducer" evidence="4">
    <location>
        <begin position="1"/>
        <end position="93"/>
    </location>
</feature>
<accession>A0A1W6Z6R8</accession>
<dbReference type="Proteomes" id="UP000194161">
    <property type="component" value="Chromosome"/>
</dbReference>
<protein>
    <recommendedName>
        <fullName evidence="4">Methyl-accepting transducer domain-containing protein</fullName>
    </recommendedName>
</protein>
<dbReference type="KEGG" id="bgm:CAL15_00540"/>
<gene>
    <name evidence="5" type="ORF">CAL15_00540</name>
</gene>
<evidence type="ECO:0000259" key="4">
    <source>
        <dbReference type="PROSITE" id="PS50111"/>
    </source>
</evidence>
<evidence type="ECO:0000313" key="6">
    <source>
        <dbReference type="Proteomes" id="UP000194161"/>
    </source>
</evidence>
<dbReference type="InterPro" id="IPR004089">
    <property type="entry name" value="MCPsignal_dom"/>
</dbReference>
<dbReference type="GO" id="GO:0004888">
    <property type="term" value="F:transmembrane signaling receptor activity"/>
    <property type="evidence" value="ECO:0007669"/>
    <property type="project" value="InterPro"/>
</dbReference>
<dbReference type="RefSeq" id="WP_086076836.1">
    <property type="nucleotide sequence ID" value="NZ_CP021111.1"/>
</dbReference>
<dbReference type="PANTHER" id="PTHR43531">
    <property type="entry name" value="PROTEIN ICFG"/>
    <property type="match status" value="1"/>
</dbReference>
<dbReference type="GO" id="GO:0005886">
    <property type="term" value="C:plasma membrane"/>
    <property type="evidence" value="ECO:0007669"/>
    <property type="project" value="TreeGrafter"/>
</dbReference>
<dbReference type="OrthoDB" id="9814866at2"/>
<evidence type="ECO:0000256" key="1">
    <source>
        <dbReference type="ARBA" id="ARBA00022500"/>
    </source>
</evidence>
<dbReference type="STRING" id="463040.CAL15_00540"/>
<evidence type="ECO:0000313" key="5">
    <source>
        <dbReference type="EMBL" id="ARP92997.1"/>
    </source>
</evidence>
<keyword evidence="3" id="KW-0807">Transducer</keyword>
<name>A0A1W6Z6R8_9BORD</name>
<dbReference type="EMBL" id="CP021111">
    <property type="protein sequence ID" value="ARP92997.1"/>
    <property type="molecule type" value="Genomic_DNA"/>
</dbReference>
<evidence type="ECO:0000256" key="3">
    <source>
        <dbReference type="PROSITE-ProRule" id="PRU00284"/>
    </source>
</evidence>
<dbReference type="Pfam" id="PF00015">
    <property type="entry name" value="MCPsignal"/>
    <property type="match status" value="1"/>
</dbReference>
<dbReference type="InterPro" id="IPR004090">
    <property type="entry name" value="Chemotax_Me-accpt_rcpt"/>
</dbReference>
<dbReference type="PRINTS" id="PR00260">
    <property type="entry name" value="CHEMTRNSDUCR"/>
</dbReference>
<keyword evidence="1" id="KW-0145">Chemotaxis</keyword>
<sequence>MNAPQNVAELSLRIEHITSVKIREIKEITLETRLLSLNAAIEASHVGELGRSFAVVAGRVREVSDRVEALASSLQEELRDVGARMQRALQLARGQRLADMALNVIETIDRNLYERTCDVRWWATEAAVQALAAEPQPRLAAAAQRRLGVILDTYTVYLDIWVIDPSGKVLCDGRPDRYPRAAGLDVSGEAWFRQALAGRGLDAYAAGDVQEIAALEGAQCAVYAAAIHPDAQCVEKPRGVLAVFFDWTKQAAAVVNGIRLSPEEAATMRCLVVDARHRVIAASADDVPESLPLPAGQAGGFYSDANGMVGYAVTPGYETYRGLGWYGVVTDRGQGMICPGA</sequence>
<dbReference type="SUPFAM" id="SSF58104">
    <property type="entry name" value="Methyl-accepting chemotaxis protein (MCP) signaling domain"/>
    <property type="match status" value="1"/>
</dbReference>
<dbReference type="AlphaFoldDB" id="A0A1W6Z6R8"/>
<keyword evidence="6" id="KW-1185">Reference proteome</keyword>
<dbReference type="Gene3D" id="3.30.450.20">
    <property type="entry name" value="PAS domain"/>
    <property type="match status" value="1"/>
</dbReference>
<dbReference type="PANTHER" id="PTHR43531:SF11">
    <property type="entry name" value="METHYL-ACCEPTING CHEMOTAXIS PROTEIN 3"/>
    <property type="match status" value="1"/>
</dbReference>
<reference evidence="5 6" key="1">
    <citation type="submission" date="2017-05" db="EMBL/GenBank/DDBJ databases">
        <title>Complete and WGS of Bordetella genogroups.</title>
        <authorList>
            <person name="Spilker T."/>
            <person name="LiPuma J."/>
        </authorList>
    </citation>
    <scope>NUCLEOTIDE SEQUENCE [LARGE SCALE GENOMIC DNA]</scope>
    <source>
        <strain evidence="5 6">AU7206</strain>
    </source>
</reference>
<dbReference type="InterPro" id="IPR051310">
    <property type="entry name" value="MCP_chemotaxis"/>
</dbReference>
<proteinExistence type="inferred from homology"/>
<dbReference type="Gene3D" id="1.10.287.950">
    <property type="entry name" value="Methyl-accepting chemotaxis protein"/>
    <property type="match status" value="1"/>
</dbReference>